<dbReference type="AlphaFoldDB" id="A0A7W6W6T3"/>
<dbReference type="RefSeq" id="WP_348645993.1">
    <property type="nucleotide sequence ID" value="NZ_JACIFY010000018.1"/>
</dbReference>
<dbReference type="PANTHER" id="PTHR43563">
    <property type="entry name" value="AMINE OXIDASE"/>
    <property type="match status" value="1"/>
</dbReference>
<gene>
    <name evidence="3" type="ORF">GGD57_004531</name>
</gene>
<dbReference type="EMBL" id="JACIFY010000018">
    <property type="protein sequence ID" value="MBB4237928.1"/>
    <property type="molecule type" value="Genomic_DNA"/>
</dbReference>
<name>A0A7W6W6T3_9HYPH</name>
<evidence type="ECO:0000313" key="4">
    <source>
        <dbReference type="Proteomes" id="UP000540909"/>
    </source>
</evidence>
<dbReference type="Gene3D" id="3.50.50.60">
    <property type="entry name" value="FAD/NAD(P)-binding domain"/>
    <property type="match status" value="2"/>
</dbReference>
<sequence>MMSLSQTILIVGGGLAGLTAAYRLHRAGLDFVLVDARQRLGGRILSVGIDGEPSIDGFDLGPSWLWPDMHPAIARFAQELGLAFFPQHTDGAMAFQRSPGSALEHYNTLRQEPQSMRLAGGSGAIISALADRLPKDRIRLGMRVTRVVRTGGTSGLQVNVGDGSAEVIEAAHVIFALPPRLLVETIELEPAPDQAFRKLWHETPTWMAPHAKFFALYEKPFWRAAGLSGAAQSMVGPLVEIHDATTASGKAALFGFLGVPAEARREAGREAIIAASLGQLGQLFGPQALKPAATLYKDWALDPFTATASDLMTTGHPSGGRREWMDAGWRDWMTPAGSETAVHDAGYLAGAVEAGEQAAERLIERRRSSAFERQNRREV</sequence>
<dbReference type="Pfam" id="PF13450">
    <property type="entry name" value="NAD_binding_8"/>
    <property type="match status" value="1"/>
</dbReference>
<comment type="similarity">
    <text evidence="1">Belongs to the flavin monoamine oxidase family.</text>
</comment>
<dbReference type="InterPro" id="IPR050703">
    <property type="entry name" value="Flavin_MAO"/>
</dbReference>
<organism evidence="3 4">
    <name type="scientific">Rhizobium esperanzae</name>
    <dbReference type="NCBI Taxonomy" id="1967781"/>
    <lineage>
        <taxon>Bacteria</taxon>
        <taxon>Pseudomonadati</taxon>
        <taxon>Pseudomonadota</taxon>
        <taxon>Alphaproteobacteria</taxon>
        <taxon>Hyphomicrobiales</taxon>
        <taxon>Rhizobiaceae</taxon>
        <taxon>Rhizobium/Agrobacterium group</taxon>
        <taxon>Rhizobium</taxon>
    </lineage>
</organism>
<accession>A0A7W6W6T3</accession>
<feature type="domain" description="Amine oxidase" evidence="2">
    <location>
        <begin position="98"/>
        <end position="363"/>
    </location>
</feature>
<dbReference type="PANTHER" id="PTHR43563:SF1">
    <property type="entry name" value="AMINE OXIDASE [FLAVIN-CONTAINING] B"/>
    <property type="match status" value="1"/>
</dbReference>
<protein>
    <submittedName>
        <fullName evidence="3">Monoamine oxidase</fullName>
    </submittedName>
</protein>
<proteinExistence type="inferred from homology"/>
<dbReference type="Pfam" id="PF01593">
    <property type="entry name" value="Amino_oxidase"/>
    <property type="match status" value="1"/>
</dbReference>
<dbReference type="GO" id="GO:0016491">
    <property type="term" value="F:oxidoreductase activity"/>
    <property type="evidence" value="ECO:0007669"/>
    <property type="project" value="InterPro"/>
</dbReference>
<dbReference type="InterPro" id="IPR002937">
    <property type="entry name" value="Amino_oxidase"/>
</dbReference>
<evidence type="ECO:0000259" key="2">
    <source>
        <dbReference type="Pfam" id="PF01593"/>
    </source>
</evidence>
<dbReference type="InterPro" id="IPR036188">
    <property type="entry name" value="FAD/NAD-bd_sf"/>
</dbReference>
<evidence type="ECO:0000313" key="3">
    <source>
        <dbReference type="EMBL" id="MBB4237928.1"/>
    </source>
</evidence>
<reference evidence="3 4" key="1">
    <citation type="submission" date="2020-08" db="EMBL/GenBank/DDBJ databases">
        <title>Genomic Encyclopedia of Type Strains, Phase IV (KMG-V): Genome sequencing to study the core and pangenomes of soil and plant-associated prokaryotes.</title>
        <authorList>
            <person name="Whitman W."/>
        </authorList>
    </citation>
    <scope>NUCLEOTIDE SEQUENCE [LARGE SCALE GENOMIC DNA]</scope>
    <source>
        <strain evidence="3 4">SEMIA 4089</strain>
    </source>
</reference>
<evidence type="ECO:0000256" key="1">
    <source>
        <dbReference type="ARBA" id="ARBA00005995"/>
    </source>
</evidence>
<dbReference type="Proteomes" id="UP000540909">
    <property type="component" value="Unassembled WGS sequence"/>
</dbReference>
<dbReference type="SUPFAM" id="SSF51905">
    <property type="entry name" value="FAD/NAD(P)-binding domain"/>
    <property type="match status" value="1"/>
</dbReference>
<comment type="caution">
    <text evidence="3">The sequence shown here is derived from an EMBL/GenBank/DDBJ whole genome shotgun (WGS) entry which is preliminary data.</text>
</comment>
<dbReference type="SUPFAM" id="SSF54373">
    <property type="entry name" value="FAD-linked reductases, C-terminal domain"/>
    <property type="match status" value="1"/>
</dbReference>